<keyword evidence="4" id="KW-1185">Reference proteome</keyword>
<organism evidence="3 4">
    <name type="scientific">Schizosaccharomyces octosporus (strain yFS286)</name>
    <name type="common">Fission yeast</name>
    <name type="synonym">Octosporomyces octosporus</name>
    <dbReference type="NCBI Taxonomy" id="483514"/>
    <lineage>
        <taxon>Eukaryota</taxon>
        <taxon>Fungi</taxon>
        <taxon>Dikarya</taxon>
        <taxon>Ascomycota</taxon>
        <taxon>Taphrinomycotina</taxon>
        <taxon>Schizosaccharomycetes</taxon>
        <taxon>Schizosaccharomycetales</taxon>
        <taxon>Schizosaccharomycetaceae</taxon>
        <taxon>Schizosaccharomyces</taxon>
    </lineage>
</organism>
<dbReference type="VEuPathDB" id="FungiDB:SOCG_01374"/>
<dbReference type="Pfam" id="PF11470">
    <property type="entry name" value="TUG-UBL1"/>
    <property type="match status" value="1"/>
</dbReference>
<dbReference type="GO" id="GO:0012506">
    <property type="term" value="C:vesicle membrane"/>
    <property type="evidence" value="ECO:0007669"/>
    <property type="project" value="TreeGrafter"/>
</dbReference>
<dbReference type="OrthoDB" id="440781at2759"/>
<evidence type="ECO:0000256" key="1">
    <source>
        <dbReference type="SAM" id="MobiDB-lite"/>
    </source>
</evidence>
<sequence length="422" mass="47117">MTTVFACKGFQKCPVKLTPSAPLQEVVLASYEKLGFSDWSRLELFHNDKKLDLSTLMRHSGLSQGSKLTVKESQQLSNALRGSSSASGGQLKVALQMPGFPRVVDQISSQDTLLHLLEKHSFLSNVDHVLINGRVYRESDFQQPLLLFGLHEGSVLIRLIPKPSKPTMESTKPERAITSPTSQLNRNSPELPEKTTSMQDFQRAKDFVDARHSSRQNPPETNTSKVEPTTMVPSPKVEPPGMEKEEVISETPKEPSSRVDEVEPSSLQDSQESSRASGISKSKGINNKNILGSMMSKIKKEKKIEREQDEYDLEPSKSQLELYQNILRKRASQPSRTISSDVPKNYPSTATVKFDFGDGKPLYHEFSKEDKIPDLHNFVTSHLPNGFPSSFSLTFSNYEPLPTSGHVVEYIGRAVVRVHPSL</sequence>
<dbReference type="PANTHER" id="PTHR46467:SF1">
    <property type="entry name" value="TETHER CONTAINING UBX DOMAIN FOR GLUT4"/>
    <property type="match status" value="1"/>
</dbReference>
<dbReference type="AlphaFoldDB" id="S9PPL2"/>
<dbReference type="InterPro" id="IPR029071">
    <property type="entry name" value="Ubiquitin-like_domsf"/>
</dbReference>
<proteinExistence type="predicted"/>
<feature type="compositionally biased region" description="Basic and acidic residues" evidence="1">
    <location>
        <begin position="202"/>
        <end position="212"/>
    </location>
</feature>
<feature type="compositionally biased region" description="Polar residues" evidence="1">
    <location>
        <begin position="178"/>
        <end position="200"/>
    </location>
</feature>
<dbReference type="Gene3D" id="3.10.20.90">
    <property type="entry name" value="Phosphatidylinositol 3-kinase Catalytic Subunit, Chain A, domain 1"/>
    <property type="match status" value="1"/>
</dbReference>
<gene>
    <name evidence="3" type="ORF">SOCG_01374</name>
</gene>
<dbReference type="Proteomes" id="UP000016088">
    <property type="component" value="Unassembled WGS sequence"/>
</dbReference>
<dbReference type="EMBL" id="KE503208">
    <property type="protein sequence ID" value="EPX71156.1"/>
    <property type="molecule type" value="Genomic_DNA"/>
</dbReference>
<dbReference type="GO" id="GO:0005634">
    <property type="term" value="C:nucleus"/>
    <property type="evidence" value="ECO:0007669"/>
    <property type="project" value="TreeGrafter"/>
</dbReference>
<feature type="compositionally biased region" description="Polar residues" evidence="1">
    <location>
        <begin position="215"/>
        <end position="227"/>
    </location>
</feature>
<dbReference type="SUPFAM" id="SSF54236">
    <property type="entry name" value="Ubiquitin-like"/>
    <property type="match status" value="2"/>
</dbReference>
<feature type="compositionally biased region" description="Basic and acidic residues" evidence="1">
    <location>
        <begin position="241"/>
        <end position="261"/>
    </location>
</feature>
<dbReference type="RefSeq" id="XP_013019783.1">
    <property type="nucleotide sequence ID" value="XM_013164329.1"/>
</dbReference>
<evidence type="ECO:0000313" key="4">
    <source>
        <dbReference type="Proteomes" id="UP000016088"/>
    </source>
</evidence>
<feature type="compositionally biased region" description="Polar residues" evidence="1">
    <location>
        <begin position="265"/>
        <end position="287"/>
    </location>
</feature>
<protein>
    <submittedName>
        <fullName evidence="3">UB Xdomain protein Ubx4</fullName>
    </submittedName>
</protein>
<dbReference type="GO" id="GO:0006886">
    <property type="term" value="P:intracellular protein transport"/>
    <property type="evidence" value="ECO:0007669"/>
    <property type="project" value="TreeGrafter"/>
</dbReference>
<evidence type="ECO:0000259" key="2">
    <source>
        <dbReference type="Pfam" id="PF11470"/>
    </source>
</evidence>
<feature type="domain" description="TUG ubiquitin-like" evidence="2">
    <location>
        <begin position="7"/>
        <end position="69"/>
    </location>
</feature>
<dbReference type="PANTHER" id="PTHR46467">
    <property type="entry name" value="TETHER CONTAINING UBX DOMAIN FOR GLUT4"/>
    <property type="match status" value="1"/>
</dbReference>
<dbReference type="HOGENOM" id="CLU_576406_0_0_1"/>
<dbReference type="OMA" id="MATIYAC"/>
<dbReference type="GO" id="GO:0005737">
    <property type="term" value="C:cytoplasm"/>
    <property type="evidence" value="ECO:0007669"/>
    <property type="project" value="TreeGrafter"/>
</dbReference>
<dbReference type="InterPro" id="IPR021569">
    <property type="entry name" value="TUG-UBL1"/>
</dbReference>
<evidence type="ECO:0000313" key="3">
    <source>
        <dbReference type="EMBL" id="EPX71156.1"/>
    </source>
</evidence>
<name>S9PPL2_SCHOY</name>
<reference evidence="3 4" key="1">
    <citation type="journal article" date="2011" name="Science">
        <title>Comparative functional genomics of the fission yeasts.</title>
        <authorList>
            <person name="Rhind N."/>
            <person name="Chen Z."/>
            <person name="Yassour M."/>
            <person name="Thompson D.A."/>
            <person name="Haas B.J."/>
            <person name="Habib N."/>
            <person name="Wapinski I."/>
            <person name="Roy S."/>
            <person name="Lin M.F."/>
            <person name="Heiman D.I."/>
            <person name="Young S.K."/>
            <person name="Furuya K."/>
            <person name="Guo Y."/>
            <person name="Pidoux A."/>
            <person name="Chen H.M."/>
            <person name="Robbertse B."/>
            <person name="Goldberg J.M."/>
            <person name="Aoki K."/>
            <person name="Bayne E.H."/>
            <person name="Berlin A.M."/>
            <person name="Desjardins C.A."/>
            <person name="Dobbs E."/>
            <person name="Dukaj L."/>
            <person name="Fan L."/>
            <person name="FitzGerald M.G."/>
            <person name="French C."/>
            <person name="Gujja S."/>
            <person name="Hansen K."/>
            <person name="Keifenheim D."/>
            <person name="Levin J.Z."/>
            <person name="Mosher R.A."/>
            <person name="Mueller C.A."/>
            <person name="Pfiffner J."/>
            <person name="Priest M."/>
            <person name="Russ C."/>
            <person name="Smialowska A."/>
            <person name="Swoboda P."/>
            <person name="Sykes S.M."/>
            <person name="Vaughn M."/>
            <person name="Vengrova S."/>
            <person name="Yoder R."/>
            <person name="Zeng Q."/>
            <person name="Allshire R."/>
            <person name="Baulcombe D."/>
            <person name="Birren B.W."/>
            <person name="Brown W."/>
            <person name="Ekwall K."/>
            <person name="Kellis M."/>
            <person name="Leatherwood J."/>
            <person name="Levin H."/>
            <person name="Margalit H."/>
            <person name="Martienssen R."/>
            <person name="Nieduszynski C.A."/>
            <person name="Spatafora J.W."/>
            <person name="Friedman N."/>
            <person name="Dalgaard J.Z."/>
            <person name="Baumann P."/>
            <person name="Niki H."/>
            <person name="Regev A."/>
            <person name="Nusbaum C."/>
        </authorList>
    </citation>
    <scope>NUCLEOTIDE SEQUENCE [LARGE SCALE GENOMIC DNA]</scope>
    <source>
        <strain evidence="4">yFS286</strain>
    </source>
</reference>
<dbReference type="eggNOG" id="ENOG502SFWG">
    <property type="taxonomic scope" value="Eukaryota"/>
</dbReference>
<accession>S9PPL2</accession>
<feature type="region of interest" description="Disordered" evidence="1">
    <location>
        <begin position="161"/>
        <end position="287"/>
    </location>
</feature>
<dbReference type="GeneID" id="25030356"/>